<dbReference type="EMBL" id="MTEJ01000033">
    <property type="protein sequence ID" value="OQX14209.1"/>
    <property type="molecule type" value="Genomic_DNA"/>
</dbReference>
<evidence type="ECO:0000256" key="1">
    <source>
        <dbReference type="SAM" id="Phobius"/>
    </source>
</evidence>
<dbReference type="InterPro" id="IPR008620">
    <property type="entry name" value="FixH"/>
</dbReference>
<evidence type="ECO:0000313" key="2">
    <source>
        <dbReference type="EMBL" id="OQX14209.1"/>
    </source>
</evidence>
<protein>
    <recommendedName>
        <fullName evidence="4">Nitrogen fixation protein FixH</fullName>
    </recommendedName>
</protein>
<organism evidence="2 3">
    <name type="scientific">Thiothrix lacustris</name>
    <dbReference type="NCBI Taxonomy" id="525917"/>
    <lineage>
        <taxon>Bacteria</taxon>
        <taxon>Pseudomonadati</taxon>
        <taxon>Pseudomonadota</taxon>
        <taxon>Gammaproteobacteria</taxon>
        <taxon>Thiotrichales</taxon>
        <taxon>Thiotrichaceae</taxon>
        <taxon>Thiothrix</taxon>
    </lineage>
</organism>
<keyword evidence="1" id="KW-0472">Membrane</keyword>
<reference evidence="2 3" key="1">
    <citation type="submission" date="2017-01" db="EMBL/GenBank/DDBJ databases">
        <title>Novel large sulfur bacteria in the metagenomes of groundwater-fed chemosynthetic microbial mats in the Lake Huron basin.</title>
        <authorList>
            <person name="Sharrar A.M."/>
            <person name="Flood B.E."/>
            <person name="Bailey J.V."/>
            <person name="Jones D.S."/>
            <person name="Biddanda B."/>
            <person name="Ruberg S.A."/>
            <person name="Marcus D.N."/>
            <person name="Dick G.J."/>
        </authorList>
    </citation>
    <scope>NUCLEOTIDE SEQUENCE [LARGE SCALE GENOMIC DNA]</scope>
    <source>
        <strain evidence="2">A8</strain>
    </source>
</reference>
<evidence type="ECO:0000313" key="3">
    <source>
        <dbReference type="Proteomes" id="UP000192491"/>
    </source>
</evidence>
<proteinExistence type="predicted"/>
<evidence type="ECO:0008006" key="4">
    <source>
        <dbReference type="Google" id="ProtNLM"/>
    </source>
</evidence>
<keyword evidence="1" id="KW-0812">Transmembrane</keyword>
<gene>
    <name evidence="2" type="ORF">BWK73_10140</name>
</gene>
<feature type="transmembrane region" description="Helical" evidence="1">
    <location>
        <begin position="100"/>
        <end position="123"/>
    </location>
</feature>
<feature type="transmembrane region" description="Helical" evidence="1">
    <location>
        <begin position="61"/>
        <end position="79"/>
    </location>
</feature>
<feature type="transmembrane region" description="Helical" evidence="1">
    <location>
        <begin position="6"/>
        <end position="24"/>
    </location>
</feature>
<comment type="caution">
    <text evidence="2">The sequence shown here is derived from an EMBL/GenBank/DDBJ whole genome shotgun (WGS) entry which is preliminary data.</text>
</comment>
<keyword evidence="1" id="KW-1133">Transmembrane helix</keyword>
<dbReference type="Proteomes" id="UP000192491">
    <property type="component" value="Unassembled WGS sequence"/>
</dbReference>
<dbReference type="AlphaFoldDB" id="A0A1Y1QV39"/>
<feature type="transmembrane region" description="Helical" evidence="1">
    <location>
        <begin position="36"/>
        <end position="55"/>
    </location>
</feature>
<name>A0A1Y1QV39_9GAMM</name>
<dbReference type="Pfam" id="PF05751">
    <property type="entry name" value="FixH"/>
    <property type="match status" value="1"/>
</dbReference>
<sequence length="279" mass="30839">MENQSLLLTLGVGVFASSALFFIFHKGFGWAGRLAALLSILIVQSIYIPLAAMNWAGLDVFAIHFGFFTMAAALPGIIAGNGDAQPASVDANGKKRRFHWVPLTIAGFFVILATVDATIITLANKGASAEFIRQFLPEPRRESAVNVTSSFPGTVSNNFQKKYDQYNNYLSQLKTQTERGWKIGEGWLTKPYINQPSMFRIKVTDKADQPVTGGKVQLSFLRPANKALDQQFQLQETVPGYYEMPVSLAAPGLWNMVLTISRGEEFHEVKGETWIEAVK</sequence>
<accession>A0A1Y1QV39</accession>